<evidence type="ECO:0000313" key="1">
    <source>
        <dbReference type="EMBL" id="KAF2073352.1"/>
    </source>
</evidence>
<proteinExistence type="predicted"/>
<evidence type="ECO:0000313" key="2">
    <source>
        <dbReference type="Proteomes" id="UP000695562"/>
    </source>
</evidence>
<reference evidence="1" key="1">
    <citation type="submission" date="2020-01" db="EMBL/GenBank/DDBJ databases">
        <title>Development of genomics and gene disruption for Polysphondylium violaceum indicates a role for the polyketide synthase stlB in stalk morphogenesis.</title>
        <authorList>
            <person name="Narita B."/>
            <person name="Kawabe Y."/>
            <person name="Kin K."/>
            <person name="Saito T."/>
            <person name="Gibbs R."/>
            <person name="Kuspa A."/>
            <person name="Muzny D."/>
            <person name="Queller D."/>
            <person name="Richards S."/>
            <person name="Strassman J."/>
            <person name="Sucgang R."/>
            <person name="Worley K."/>
            <person name="Schaap P."/>
        </authorList>
    </citation>
    <scope>NUCLEOTIDE SEQUENCE</scope>
    <source>
        <strain evidence="1">QSvi11</strain>
    </source>
</reference>
<accession>A0A8J4V4A4</accession>
<sequence length="246" mass="28361">MPKLDSSNQDANTIIQYLLKYPLEGVFNVLKPIFPFKVVISNKTVKFKDASTFQSIGHYTVIYLKNNYSPVKSIQCLESKLKKYVGEIKQLAPQIFELDGSNTIVGMVDKLSQQRLASYHLQYYGQLDWVFLWEEHALPNHFRIGYKEILFSPTQEIPTDLAILDKNSLIGSNPIFETISSDPFSYYDHEYIIFDCLNYGIKENNKELLDLLAGSLDLDNLLFELRDPVLVITQSRAHNRPDRKSL</sequence>
<protein>
    <submittedName>
        <fullName evidence="1">Uncharacterized protein</fullName>
    </submittedName>
</protein>
<comment type="caution">
    <text evidence="1">The sequence shown here is derived from an EMBL/GenBank/DDBJ whole genome shotgun (WGS) entry which is preliminary data.</text>
</comment>
<gene>
    <name evidence="1" type="ORF">CYY_005343</name>
</gene>
<name>A0A8J4V4A4_9MYCE</name>
<keyword evidence="2" id="KW-1185">Reference proteome</keyword>
<dbReference type="Proteomes" id="UP000695562">
    <property type="component" value="Unassembled WGS sequence"/>
</dbReference>
<dbReference type="EMBL" id="AJWJ01000210">
    <property type="protein sequence ID" value="KAF2073352.1"/>
    <property type="molecule type" value="Genomic_DNA"/>
</dbReference>
<organism evidence="1 2">
    <name type="scientific">Polysphondylium violaceum</name>
    <dbReference type="NCBI Taxonomy" id="133409"/>
    <lineage>
        <taxon>Eukaryota</taxon>
        <taxon>Amoebozoa</taxon>
        <taxon>Evosea</taxon>
        <taxon>Eumycetozoa</taxon>
        <taxon>Dictyostelia</taxon>
        <taxon>Dictyosteliales</taxon>
        <taxon>Dictyosteliaceae</taxon>
        <taxon>Polysphondylium</taxon>
    </lineage>
</organism>
<dbReference type="AlphaFoldDB" id="A0A8J4V4A4"/>